<accession>A0ABY8M722</accession>
<evidence type="ECO:0000313" key="1">
    <source>
        <dbReference type="EMBL" id="WGI70330.1"/>
    </source>
</evidence>
<dbReference type="Pfam" id="PF01904">
    <property type="entry name" value="DUF72"/>
    <property type="match status" value="1"/>
</dbReference>
<sequence>MKKRSGDIRIGISGWTYKPWRGVFYPKGLRQKQELTYAAEHFRSIEINGTFYGLQRPQSFATWYDATPDDFVFAVKGSRYITHMRRLDDIGTPLANFFASGVLRLGKKLGPILWQFPPRMKFEPARFEAFLKLLPKNTEEAVELAGRHDTRLDDRAYVEMDARRPMHHALEIRHDSFRAQEFIDLLRHYQIGLVVADTVEWPLLMDLTADFVYCRLHGSEQLYVSGYDDKALDRWAHLIRQWAKGEDPKEAERVGSASPPRTHGRDVYVYFDNDVKVRAPQDAGALADRLNAAPISSGGKAARHA</sequence>
<dbReference type="PANTHER" id="PTHR30348:SF4">
    <property type="entry name" value="DUF72 DOMAIN-CONTAINING PROTEIN"/>
    <property type="match status" value="1"/>
</dbReference>
<dbReference type="RefSeq" id="WP_227702887.1">
    <property type="nucleotide sequence ID" value="NZ_CP123000.1"/>
</dbReference>
<gene>
    <name evidence="1" type="ORF">QEO92_09935</name>
</gene>
<dbReference type="InterPro" id="IPR002763">
    <property type="entry name" value="DUF72"/>
</dbReference>
<dbReference type="Proteomes" id="UP001227095">
    <property type="component" value="Chromosome"/>
</dbReference>
<reference evidence="1 2" key="1">
    <citation type="submission" date="2023-04" db="EMBL/GenBank/DDBJ databases">
        <title>Neorhizobium petrolearium OS53, complete genome.</title>
        <authorList>
            <person name="Yu T."/>
        </authorList>
    </citation>
    <scope>NUCLEOTIDE SEQUENCE [LARGE SCALE GENOMIC DNA]</scope>
    <source>
        <strain evidence="1 2">OS53</strain>
    </source>
</reference>
<protein>
    <submittedName>
        <fullName evidence="1">DUF72 domain-containing protein</fullName>
    </submittedName>
</protein>
<evidence type="ECO:0000313" key="2">
    <source>
        <dbReference type="Proteomes" id="UP001227095"/>
    </source>
</evidence>
<keyword evidence="2" id="KW-1185">Reference proteome</keyword>
<proteinExistence type="predicted"/>
<dbReference type="InterPro" id="IPR036520">
    <property type="entry name" value="UPF0759_sf"/>
</dbReference>
<name>A0ABY8M722_9HYPH</name>
<organism evidence="1 2">
    <name type="scientific">Neorhizobium petrolearium</name>
    <dbReference type="NCBI Taxonomy" id="515361"/>
    <lineage>
        <taxon>Bacteria</taxon>
        <taxon>Pseudomonadati</taxon>
        <taxon>Pseudomonadota</taxon>
        <taxon>Alphaproteobacteria</taxon>
        <taxon>Hyphomicrobiales</taxon>
        <taxon>Rhizobiaceae</taxon>
        <taxon>Rhizobium/Agrobacterium group</taxon>
        <taxon>Neorhizobium</taxon>
    </lineage>
</organism>
<dbReference type="SUPFAM" id="SSF117396">
    <property type="entry name" value="TM1631-like"/>
    <property type="match status" value="1"/>
</dbReference>
<dbReference type="PANTHER" id="PTHR30348">
    <property type="entry name" value="UNCHARACTERIZED PROTEIN YECE"/>
    <property type="match status" value="1"/>
</dbReference>
<dbReference type="Gene3D" id="3.20.20.410">
    <property type="entry name" value="Protein of unknown function UPF0759"/>
    <property type="match status" value="1"/>
</dbReference>
<dbReference type="EMBL" id="CP123000">
    <property type="protein sequence ID" value="WGI70330.1"/>
    <property type="molecule type" value="Genomic_DNA"/>
</dbReference>